<dbReference type="Proteomes" id="UP000006319">
    <property type="component" value="Unassembled WGS sequence"/>
</dbReference>
<protein>
    <submittedName>
        <fullName evidence="1">CYIR protein</fullName>
    </submittedName>
</protein>
<accession>K6VJU8</accession>
<dbReference type="OMA" id="NTFELEC"/>
<evidence type="ECO:0000313" key="1">
    <source>
        <dbReference type="EMBL" id="GAB69702.1"/>
    </source>
</evidence>
<dbReference type="GeneID" id="14696244"/>
<proteinExistence type="predicted"/>
<reference evidence="1 2" key="1">
    <citation type="journal article" date="2012" name="Nat. Genet.">
        <title>Plasmodium cynomolgi genome sequences provide insight into Plasmodium vivax and the monkey malaria clade.</title>
        <authorList>
            <person name="Tachibana S."/>
            <person name="Sullivan S.A."/>
            <person name="Kawai S."/>
            <person name="Nakamura S."/>
            <person name="Kim H.R."/>
            <person name="Goto N."/>
            <person name="Arisue N."/>
            <person name="Palacpac N.M.Q."/>
            <person name="Honma H."/>
            <person name="Yagi M."/>
            <person name="Tougan T."/>
            <person name="Katakai Y."/>
            <person name="Kaneko O."/>
            <person name="Mita T."/>
            <person name="Kita K."/>
            <person name="Yasutomi Y."/>
            <person name="Sutton P.L."/>
            <person name="Shakhbatyan R."/>
            <person name="Horii T."/>
            <person name="Yasunaga T."/>
            <person name="Barnwell J.W."/>
            <person name="Escalante A.A."/>
            <person name="Carlton J.M."/>
            <person name="Tanabe K."/>
        </authorList>
    </citation>
    <scope>NUCLEOTIDE SEQUENCE [LARGE SCALE GENOMIC DNA]</scope>
    <source>
        <strain evidence="1 2">B</strain>
    </source>
</reference>
<dbReference type="PhylomeDB" id="K6VJU8"/>
<gene>
    <name evidence="1" type="ORF">PCYB_004510</name>
</gene>
<organism evidence="1 2">
    <name type="scientific">Plasmodium cynomolgi (strain B)</name>
    <dbReference type="NCBI Taxonomy" id="1120755"/>
    <lineage>
        <taxon>Eukaryota</taxon>
        <taxon>Sar</taxon>
        <taxon>Alveolata</taxon>
        <taxon>Apicomplexa</taxon>
        <taxon>Aconoidasida</taxon>
        <taxon>Haemosporida</taxon>
        <taxon>Plasmodiidae</taxon>
        <taxon>Plasmodium</taxon>
        <taxon>Plasmodium (Plasmodium)</taxon>
    </lineage>
</organism>
<sequence length="244" mass="28128">MVVCDGNYSPIDQDEFNKSKVLFYYSKDYQDIQRDAAHGEPTCDKDYKEYVENYISMYNKAYLECSGEKRKTNLYCHNFYKLFEKNQYATLSSFTCTLSEKHNEILEQPKEHITQKHAQNEQSVETTIVQDSLGHQSTADGYTLEREPSSKIQQNLEKMQPVAIQDNAEGGHSKSITGSVVPVLGVPFISFLLYRFTPAGGFINKLLGRNINMYNPIEVIDESNPYSEEMVDGRRRINISYHRL</sequence>
<evidence type="ECO:0000313" key="2">
    <source>
        <dbReference type="Proteomes" id="UP000006319"/>
    </source>
</evidence>
<dbReference type="Pfam" id="PF05795">
    <property type="entry name" value="Plasmodium_Vir"/>
    <property type="match status" value="1"/>
</dbReference>
<dbReference type="VEuPathDB" id="PlasmoDB:PCYB_004510"/>
<keyword evidence="2" id="KW-1185">Reference proteome</keyword>
<dbReference type="KEGG" id="pcy:PCYB_004510"/>
<dbReference type="InterPro" id="IPR008780">
    <property type="entry name" value="Plasmodium_Vir"/>
</dbReference>
<dbReference type="EMBL" id="DF157622">
    <property type="protein sequence ID" value="GAB69702.1"/>
    <property type="molecule type" value="Genomic_DNA"/>
</dbReference>
<name>K6VJU8_PLACD</name>
<dbReference type="OrthoDB" id="382684at2759"/>
<dbReference type="RefSeq" id="XP_004227920.1">
    <property type="nucleotide sequence ID" value="XM_004227872.1"/>
</dbReference>
<dbReference type="AlphaFoldDB" id="K6VJU8"/>